<organism evidence="6 7">
    <name type="scientific">Ferroglobus placidus (strain DSM 10642 / AEDII12DO)</name>
    <dbReference type="NCBI Taxonomy" id="589924"/>
    <lineage>
        <taxon>Archaea</taxon>
        <taxon>Methanobacteriati</taxon>
        <taxon>Methanobacteriota</taxon>
        <taxon>Archaeoglobi</taxon>
        <taxon>Archaeoglobales</taxon>
        <taxon>Archaeoglobaceae</taxon>
        <taxon>Ferroglobus</taxon>
    </lineage>
</organism>
<reference evidence="6 7" key="2">
    <citation type="journal article" date="2011" name="Stand. Genomic Sci.">
        <title>Complete genome sequence of Ferroglobus placidus AEDII12DO.</title>
        <authorList>
            <person name="Anderson I."/>
            <person name="Risso C."/>
            <person name="Holmes D."/>
            <person name="Lucas S."/>
            <person name="Copeland A."/>
            <person name="Lapidus A."/>
            <person name="Cheng J.F."/>
            <person name="Bruce D."/>
            <person name="Goodwin L."/>
            <person name="Pitluck S."/>
            <person name="Saunders E."/>
            <person name="Brettin T."/>
            <person name="Detter J.C."/>
            <person name="Han C."/>
            <person name="Tapia R."/>
            <person name="Larimer F."/>
            <person name="Land M."/>
            <person name="Hauser L."/>
            <person name="Woyke T."/>
            <person name="Lovley D."/>
            <person name="Kyrpides N."/>
            <person name="Ivanova N."/>
        </authorList>
    </citation>
    <scope>NUCLEOTIDE SEQUENCE [LARGE SCALE GENOMIC DNA]</scope>
    <source>
        <strain evidence="7">DSM 10642 / AEDII12DO</strain>
    </source>
</reference>
<dbReference type="CDD" id="cd02440">
    <property type="entry name" value="AdoMet_MTases"/>
    <property type="match status" value="1"/>
</dbReference>
<dbReference type="Proteomes" id="UP000002613">
    <property type="component" value="Chromosome"/>
</dbReference>
<reference evidence="7" key="1">
    <citation type="submission" date="2010-02" db="EMBL/GenBank/DDBJ databases">
        <title>Complete sequence of Ferroglobus placidus DSM 10642.</title>
        <authorList>
            <consortium name="US DOE Joint Genome Institute"/>
            <person name="Lucas S."/>
            <person name="Copeland A."/>
            <person name="Lapidus A."/>
            <person name="Cheng J.-F."/>
            <person name="Bruce D."/>
            <person name="Goodwin L."/>
            <person name="Pitluck S."/>
            <person name="Saunders E."/>
            <person name="Brettin T."/>
            <person name="Detter J.C."/>
            <person name="Han C."/>
            <person name="Tapia R."/>
            <person name="Larimer F."/>
            <person name="Land M."/>
            <person name="Hauser L."/>
            <person name="Kyrpides N."/>
            <person name="Ivanova N."/>
            <person name="Holmes D."/>
            <person name="Lovley D."/>
            <person name="Kyrpides N."/>
            <person name="Anderson I.J."/>
            <person name="Woyke T."/>
        </authorList>
    </citation>
    <scope>NUCLEOTIDE SEQUENCE [LARGE SCALE GENOMIC DNA]</scope>
    <source>
        <strain evidence="7">DSM 10642 / AEDII12DO</strain>
    </source>
</reference>
<dbReference type="GO" id="GO:0032259">
    <property type="term" value="P:methylation"/>
    <property type="evidence" value="ECO:0007669"/>
    <property type="project" value="UniProtKB-KW"/>
</dbReference>
<sequence length="192" mass="22112">MKDRKKFRQKFLRRLPTVYEVAEDSELLLEAAMEEVKEEDVVIEIGAGSGFVSEKLKGKCKFLLATDINPHAAKMCKEKGLEVVIADLFRGIKGKFTLILFNPPYLELEEEEKVGDWLEKAIDGGRGGIEVSVEFLKQAKEKLKENGRIILISSSHNFERLKEEIEKLGYKFEVVKKRKLFFEELYALKIQI</sequence>
<evidence type="ECO:0000256" key="4">
    <source>
        <dbReference type="ARBA" id="ARBA00022691"/>
    </source>
</evidence>
<dbReference type="AlphaFoldDB" id="D3S1Z6"/>
<dbReference type="InterPro" id="IPR004557">
    <property type="entry name" value="PrmC-related"/>
</dbReference>
<dbReference type="PANTHER" id="PTHR45875">
    <property type="entry name" value="METHYLTRANSFERASE N6AMT1"/>
    <property type="match status" value="1"/>
</dbReference>
<dbReference type="Gene3D" id="3.40.50.150">
    <property type="entry name" value="Vaccinia Virus protein VP39"/>
    <property type="match status" value="1"/>
</dbReference>
<dbReference type="HOGENOM" id="CLU_018398_6_2_2"/>
<gene>
    <name evidence="6" type="ordered locus">Ferp_0272</name>
</gene>
<comment type="similarity">
    <text evidence="1">Belongs to the eukaryotic/archaeal PrmC-related family.</text>
</comment>
<dbReference type="InterPro" id="IPR029063">
    <property type="entry name" value="SAM-dependent_MTases_sf"/>
</dbReference>
<evidence type="ECO:0000256" key="2">
    <source>
        <dbReference type="ARBA" id="ARBA00022603"/>
    </source>
</evidence>
<dbReference type="OrthoDB" id="27149at2157"/>
<dbReference type="GO" id="GO:0003676">
    <property type="term" value="F:nucleic acid binding"/>
    <property type="evidence" value="ECO:0007669"/>
    <property type="project" value="InterPro"/>
</dbReference>
<dbReference type="NCBIfam" id="TIGR00537">
    <property type="entry name" value="hemK_rel_arch"/>
    <property type="match status" value="1"/>
</dbReference>
<dbReference type="GO" id="GO:0035657">
    <property type="term" value="C:eRF1 methyltransferase complex"/>
    <property type="evidence" value="ECO:0007669"/>
    <property type="project" value="TreeGrafter"/>
</dbReference>
<accession>D3S1Z6</accession>
<dbReference type="PANTHER" id="PTHR45875:SF1">
    <property type="entry name" value="METHYLTRANSFERASE N6AMT1"/>
    <property type="match status" value="1"/>
</dbReference>
<protein>
    <submittedName>
        <fullName evidence="6">Methylase</fullName>
    </submittedName>
</protein>
<dbReference type="Pfam" id="PF05175">
    <property type="entry name" value="MTS"/>
    <property type="match status" value="1"/>
</dbReference>
<proteinExistence type="inferred from homology"/>
<evidence type="ECO:0000259" key="5">
    <source>
        <dbReference type="Pfam" id="PF05175"/>
    </source>
</evidence>
<name>D3S1Z6_FERPA</name>
<dbReference type="InterPro" id="IPR002052">
    <property type="entry name" value="DNA_methylase_N6_adenine_CS"/>
</dbReference>
<evidence type="ECO:0000256" key="1">
    <source>
        <dbReference type="ARBA" id="ARBA00006149"/>
    </source>
</evidence>
<dbReference type="InterPro" id="IPR052190">
    <property type="entry name" value="Euk-Arch_PrmC-MTase"/>
</dbReference>
<feature type="domain" description="Methyltransferase small" evidence="5">
    <location>
        <begin position="23"/>
        <end position="180"/>
    </location>
</feature>
<keyword evidence="3" id="KW-0808">Transferase</keyword>
<evidence type="ECO:0000313" key="6">
    <source>
        <dbReference type="EMBL" id="ADC64453.1"/>
    </source>
</evidence>
<evidence type="ECO:0000256" key="3">
    <source>
        <dbReference type="ARBA" id="ARBA00022679"/>
    </source>
</evidence>
<dbReference type="SUPFAM" id="SSF53335">
    <property type="entry name" value="S-adenosyl-L-methionine-dependent methyltransferases"/>
    <property type="match status" value="1"/>
</dbReference>
<dbReference type="PROSITE" id="PS00092">
    <property type="entry name" value="N6_MTASE"/>
    <property type="match status" value="1"/>
</dbReference>
<dbReference type="EMBL" id="CP001899">
    <property type="protein sequence ID" value="ADC64453.1"/>
    <property type="molecule type" value="Genomic_DNA"/>
</dbReference>
<dbReference type="PaxDb" id="589924-Ferp_0272"/>
<dbReference type="STRING" id="589924.Ferp_0272"/>
<keyword evidence="2 6" id="KW-0489">Methyltransferase</keyword>
<dbReference type="InterPro" id="IPR007848">
    <property type="entry name" value="Small_mtfrase_dom"/>
</dbReference>
<dbReference type="eggNOG" id="arCOG00109">
    <property type="taxonomic scope" value="Archaea"/>
</dbReference>
<dbReference type="GO" id="GO:0008757">
    <property type="term" value="F:S-adenosylmethionine-dependent methyltransferase activity"/>
    <property type="evidence" value="ECO:0007669"/>
    <property type="project" value="TreeGrafter"/>
</dbReference>
<dbReference type="GO" id="GO:0008276">
    <property type="term" value="F:protein methyltransferase activity"/>
    <property type="evidence" value="ECO:0007669"/>
    <property type="project" value="TreeGrafter"/>
</dbReference>
<keyword evidence="4" id="KW-0949">S-adenosyl-L-methionine</keyword>
<evidence type="ECO:0000313" key="7">
    <source>
        <dbReference type="Proteomes" id="UP000002613"/>
    </source>
</evidence>
<dbReference type="KEGG" id="fpl:Ferp_0272"/>
<keyword evidence="7" id="KW-1185">Reference proteome</keyword>